<reference evidence="2 3" key="2">
    <citation type="journal article" date="2019" name="G3 (Bethesda)">
        <title>Hybrid Assembly of the Genome of the Entomopathogenic Nematode Steinernema carpocapsae Identifies the X-Chromosome.</title>
        <authorList>
            <person name="Serra L."/>
            <person name="Macchietto M."/>
            <person name="Macias-Munoz A."/>
            <person name="McGill C.J."/>
            <person name="Rodriguez I.M."/>
            <person name="Rodriguez B."/>
            <person name="Murad R."/>
            <person name="Mortazavi A."/>
        </authorList>
    </citation>
    <scope>NUCLEOTIDE SEQUENCE [LARGE SCALE GENOMIC DNA]</scope>
    <source>
        <strain evidence="2 3">ALL</strain>
    </source>
</reference>
<evidence type="ECO:0000256" key="1">
    <source>
        <dbReference type="SAM" id="SignalP"/>
    </source>
</evidence>
<comment type="caution">
    <text evidence="2">The sequence shown here is derived from an EMBL/GenBank/DDBJ whole genome shotgun (WGS) entry which is preliminary data.</text>
</comment>
<proteinExistence type="predicted"/>
<protein>
    <submittedName>
        <fullName evidence="2">Uncharacterized protein</fullName>
    </submittedName>
</protein>
<sequence>MHDSLIRPMLVLLSPIPLTTVSLASLLHGDDRFRNVHGFLRNMAFKAKIFEGDSYAVNVKGFVAAEGFSGRAVEAKSGADISSVGSLDVLHCVGVHAD</sequence>
<dbReference type="Proteomes" id="UP000298663">
    <property type="component" value="Unassembled WGS sequence"/>
</dbReference>
<dbReference type="EMBL" id="AZBU02000006">
    <property type="protein sequence ID" value="TKR72846.1"/>
    <property type="molecule type" value="Genomic_DNA"/>
</dbReference>
<feature type="chain" id="PRO_5020335611" evidence="1">
    <location>
        <begin position="25"/>
        <end position="98"/>
    </location>
</feature>
<keyword evidence="3" id="KW-1185">Reference proteome</keyword>
<keyword evidence="1" id="KW-0732">Signal</keyword>
<name>A0A4U5MSX7_STECR</name>
<reference evidence="2 3" key="1">
    <citation type="journal article" date="2015" name="Genome Biol.">
        <title>Comparative genomics of Steinernema reveals deeply conserved gene regulatory networks.</title>
        <authorList>
            <person name="Dillman A.R."/>
            <person name="Macchietto M."/>
            <person name="Porter C.F."/>
            <person name="Rogers A."/>
            <person name="Williams B."/>
            <person name="Antoshechkin I."/>
            <person name="Lee M.M."/>
            <person name="Goodwin Z."/>
            <person name="Lu X."/>
            <person name="Lewis E.E."/>
            <person name="Goodrich-Blair H."/>
            <person name="Stock S.P."/>
            <person name="Adams B.J."/>
            <person name="Sternberg P.W."/>
            <person name="Mortazavi A."/>
        </authorList>
    </citation>
    <scope>NUCLEOTIDE SEQUENCE [LARGE SCALE GENOMIC DNA]</scope>
    <source>
        <strain evidence="2 3">ALL</strain>
    </source>
</reference>
<gene>
    <name evidence="2" type="ORF">L596_020239</name>
</gene>
<dbReference type="AlphaFoldDB" id="A0A4U5MSX7"/>
<organism evidence="2 3">
    <name type="scientific">Steinernema carpocapsae</name>
    <name type="common">Entomopathogenic nematode</name>
    <dbReference type="NCBI Taxonomy" id="34508"/>
    <lineage>
        <taxon>Eukaryota</taxon>
        <taxon>Metazoa</taxon>
        <taxon>Ecdysozoa</taxon>
        <taxon>Nematoda</taxon>
        <taxon>Chromadorea</taxon>
        <taxon>Rhabditida</taxon>
        <taxon>Tylenchina</taxon>
        <taxon>Panagrolaimomorpha</taxon>
        <taxon>Strongyloidoidea</taxon>
        <taxon>Steinernematidae</taxon>
        <taxon>Steinernema</taxon>
    </lineage>
</organism>
<accession>A0A4U5MSX7</accession>
<evidence type="ECO:0000313" key="2">
    <source>
        <dbReference type="EMBL" id="TKR72846.1"/>
    </source>
</evidence>
<evidence type="ECO:0000313" key="3">
    <source>
        <dbReference type="Proteomes" id="UP000298663"/>
    </source>
</evidence>
<feature type="signal peptide" evidence="1">
    <location>
        <begin position="1"/>
        <end position="24"/>
    </location>
</feature>